<comment type="similarity">
    <text evidence="1">Belongs to the cytochrome P450 family.</text>
</comment>
<dbReference type="AlphaFoldDB" id="A0A1Y1W4Y4"/>
<dbReference type="InterPro" id="IPR050121">
    <property type="entry name" value="Cytochrome_P450_monoxygenase"/>
</dbReference>
<reference evidence="2 3" key="1">
    <citation type="submission" date="2016-07" db="EMBL/GenBank/DDBJ databases">
        <title>Pervasive Adenine N6-methylation of Active Genes in Fungi.</title>
        <authorList>
            <consortium name="DOE Joint Genome Institute"/>
            <person name="Mondo S.J."/>
            <person name="Dannebaum R.O."/>
            <person name="Kuo R.C."/>
            <person name="Labutti K."/>
            <person name="Haridas S."/>
            <person name="Kuo A."/>
            <person name="Salamov A."/>
            <person name="Ahrendt S.R."/>
            <person name="Lipzen A."/>
            <person name="Sullivan W."/>
            <person name="Andreopoulos W.B."/>
            <person name="Clum A."/>
            <person name="Lindquist E."/>
            <person name="Daum C."/>
            <person name="Ramamoorthy G.K."/>
            <person name="Gryganskyi A."/>
            <person name="Culley D."/>
            <person name="Magnuson J.K."/>
            <person name="James T.Y."/>
            <person name="O'Malley M.A."/>
            <person name="Stajich J.E."/>
            <person name="Spatafora J.W."/>
            <person name="Visel A."/>
            <person name="Grigoriev I.V."/>
        </authorList>
    </citation>
    <scope>NUCLEOTIDE SEQUENCE [LARGE SCALE GENOMIC DNA]</scope>
    <source>
        <strain evidence="2 3">ATCC 12442</strain>
    </source>
</reference>
<dbReference type="PRINTS" id="PR00463">
    <property type="entry name" value="EP450I"/>
</dbReference>
<dbReference type="PRINTS" id="PR00385">
    <property type="entry name" value="P450"/>
</dbReference>
<dbReference type="InterPro" id="IPR002401">
    <property type="entry name" value="Cyt_P450_E_grp-I"/>
</dbReference>
<comment type="caution">
    <text evidence="2">The sequence shown here is derived from an EMBL/GenBank/DDBJ whole genome shotgun (WGS) entry which is preliminary data.</text>
</comment>
<evidence type="ECO:0000313" key="3">
    <source>
        <dbReference type="Proteomes" id="UP000193922"/>
    </source>
</evidence>
<gene>
    <name evidence="2" type="ORF">DL89DRAFT_180023</name>
</gene>
<dbReference type="InterPro" id="IPR036396">
    <property type="entry name" value="Cyt_P450_sf"/>
</dbReference>
<dbReference type="InterPro" id="IPR001128">
    <property type="entry name" value="Cyt_P450"/>
</dbReference>
<proteinExistence type="inferred from homology"/>
<dbReference type="GO" id="GO:0005506">
    <property type="term" value="F:iron ion binding"/>
    <property type="evidence" value="ECO:0007669"/>
    <property type="project" value="InterPro"/>
</dbReference>
<dbReference type="RefSeq" id="XP_040742359.1">
    <property type="nucleotide sequence ID" value="XM_040883882.1"/>
</dbReference>
<keyword evidence="3" id="KW-1185">Reference proteome</keyword>
<evidence type="ECO:0000313" key="2">
    <source>
        <dbReference type="EMBL" id="ORX68577.1"/>
    </source>
</evidence>
<dbReference type="GO" id="GO:0020037">
    <property type="term" value="F:heme binding"/>
    <property type="evidence" value="ECO:0007669"/>
    <property type="project" value="InterPro"/>
</dbReference>
<dbReference type="EMBL" id="MCFD01000009">
    <property type="protein sequence ID" value="ORX68577.1"/>
    <property type="molecule type" value="Genomic_DNA"/>
</dbReference>
<dbReference type="Gene3D" id="1.10.630.10">
    <property type="entry name" value="Cytochrome P450"/>
    <property type="match status" value="1"/>
</dbReference>
<dbReference type="GO" id="GO:0016705">
    <property type="term" value="F:oxidoreductase activity, acting on paired donors, with incorporation or reduction of molecular oxygen"/>
    <property type="evidence" value="ECO:0007669"/>
    <property type="project" value="InterPro"/>
</dbReference>
<organism evidence="2 3">
    <name type="scientific">Linderina pennispora</name>
    <dbReference type="NCBI Taxonomy" id="61395"/>
    <lineage>
        <taxon>Eukaryota</taxon>
        <taxon>Fungi</taxon>
        <taxon>Fungi incertae sedis</taxon>
        <taxon>Zoopagomycota</taxon>
        <taxon>Kickxellomycotina</taxon>
        <taxon>Kickxellomycetes</taxon>
        <taxon>Kickxellales</taxon>
        <taxon>Kickxellaceae</taxon>
        <taxon>Linderina</taxon>
    </lineage>
</organism>
<dbReference type="GeneID" id="63800530"/>
<dbReference type="Pfam" id="PF00067">
    <property type="entry name" value="p450"/>
    <property type="match status" value="1"/>
</dbReference>
<dbReference type="PANTHER" id="PTHR24305:SF166">
    <property type="entry name" value="CYTOCHROME P450 12A4, MITOCHONDRIAL-RELATED"/>
    <property type="match status" value="1"/>
</dbReference>
<dbReference type="OrthoDB" id="1470350at2759"/>
<dbReference type="GO" id="GO:0004497">
    <property type="term" value="F:monooxygenase activity"/>
    <property type="evidence" value="ECO:0007669"/>
    <property type="project" value="InterPro"/>
</dbReference>
<dbReference type="PANTHER" id="PTHR24305">
    <property type="entry name" value="CYTOCHROME P450"/>
    <property type="match status" value="1"/>
</dbReference>
<name>A0A1Y1W4Y4_9FUNG</name>
<sequence>MLVAGTDTTSNTITYAIVHLLHNPSVYKRVTEEVRSTFPDSSQVISFKDAKAKLPYLSAVIYETMRINPPVSGMLPRSAPAKGITIQGYNIPHDTQIGVSIAACHRNPHTWKNPMYLTLSVSLVPTQQSESRIHWYLFQAFAFVSDETLLGLNFTRFLPTPCASTISRCPRMRPMDHIGWASLVFQLKFRLCPHIGTNLESPKSNC</sequence>
<dbReference type="SUPFAM" id="SSF48264">
    <property type="entry name" value="Cytochrome P450"/>
    <property type="match status" value="1"/>
</dbReference>
<evidence type="ECO:0000256" key="1">
    <source>
        <dbReference type="ARBA" id="ARBA00010617"/>
    </source>
</evidence>
<protein>
    <submittedName>
        <fullName evidence="2">Cytochrome P450</fullName>
    </submittedName>
</protein>
<accession>A0A1Y1W4Y4</accession>
<dbReference type="STRING" id="61395.A0A1Y1W4Y4"/>
<dbReference type="Proteomes" id="UP000193922">
    <property type="component" value="Unassembled WGS sequence"/>
</dbReference>